<sequence length="207" mass="22992">MAHIRVSFMELCENGKAPWVACRDADTVYINALWFKRDTAAALLGMTRPDSGKPAVSDSHLLFFATKLLFASALDRLPDATFGPGMYQYTHRHVSPSIQDQLMQLQNEPKHLRQLCVDRAISRIQNYLSLDGAVVLDEAHHDNRPAVRVSWFVGQYAGVGKDIAIQCHHLEPGEQYLVVMVLDPDDKFAIANATALYTAPSDATPAE</sequence>
<dbReference type="Proteomes" id="UP001642405">
    <property type="component" value="Unassembled WGS sequence"/>
</dbReference>
<organism evidence="1 2">
    <name type="scientific">Sporothrix curviconia</name>
    <dbReference type="NCBI Taxonomy" id="1260050"/>
    <lineage>
        <taxon>Eukaryota</taxon>
        <taxon>Fungi</taxon>
        <taxon>Dikarya</taxon>
        <taxon>Ascomycota</taxon>
        <taxon>Pezizomycotina</taxon>
        <taxon>Sordariomycetes</taxon>
        <taxon>Sordariomycetidae</taxon>
        <taxon>Ophiostomatales</taxon>
        <taxon>Ophiostomataceae</taxon>
        <taxon>Sporothrix</taxon>
    </lineage>
</organism>
<accession>A0ABP0CYF1</accession>
<dbReference type="EMBL" id="CAWUHB010000137">
    <property type="protein sequence ID" value="CAK7237148.1"/>
    <property type="molecule type" value="Genomic_DNA"/>
</dbReference>
<name>A0ABP0CYF1_9PEZI</name>
<proteinExistence type="predicted"/>
<evidence type="ECO:0000313" key="1">
    <source>
        <dbReference type="EMBL" id="CAK7237148.1"/>
    </source>
</evidence>
<keyword evidence="2" id="KW-1185">Reference proteome</keyword>
<reference evidence="1 2" key="1">
    <citation type="submission" date="2024-01" db="EMBL/GenBank/DDBJ databases">
        <authorList>
            <person name="Allen C."/>
            <person name="Tagirdzhanova G."/>
        </authorList>
    </citation>
    <scope>NUCLEOTIDE SEQUENCE [LARGE SCALE GENOMIC DNA]</scope>
</reference>
<protein>
    <submittedName>
        <fullName evidence="1">Uncharacterized protein</fullName>
    </submittedName>
</protein>
<comment type="caution">
    <text evidence="1">The sequence shown here is derived from an EMBL/GenBank/DDBJ whole genome shotgun (WGS) entry which is preliminary data.</text>
</comment>
<evidence type="ECO:0000313" key="2">
    <source>
        <dbReference type="Proteomes" id="UP001642405"/>
    </source>
</evidence>
<gene>
    <name evidence="1" type="ORF">SCUCBS95973_009864</name>
</gene>